<dbReference type="SUPFAM" id="SSF53098">
    <property type="entry name" value="Ribonuclease H-like"/>
    <property type="match status" value="1"/>
</dbReference>
<dbReference type="InterPro" id="IPR050951">
    <property type="entry name" value="Retrovirus_Pol_polyprotein"/>
</dbReference>
<keyword evidence="2" id="KW-0548">Nucleotidyltransferase</keyword>
<dbReference type="Gene3D" id="3.30.420.10">
    <property type="entry name" value="Ribonuclease H-like superfamily/Ribonuclease H"/>
    <property type="match status" value="1"/>
</dbReference>
<accession>A0A5B6WCJ2</accession>
<proteinExistence type="predicted"/>
<dbReference type="Proteomes" id="UP000325315">
    <property type="component" value="Unassembled WGS sequence"/>
</dbReference>
<comment type="caution">
    <text evidence="2">The sequence shown here is derived from an EMBL/GenBank/DDBJ whole genome shotgun (WGS) entry which is preliminary data.</text>
</comment>
<dbReference type="GO" id="GO:0015074">
    <property type="term" value="P:DNA integration"/>
    <property type="evidence" value="ECO:0007669"/>
    <property type="project" value="InterPro"/>
</dbReference>
<feature type="domain" description="Integrase catalytic" evidence="1">
    <location>
        <begin position="1"/>
        <end position="146"/>
    </location>
</feature>
<keyword evidence="2" id="KW-0695">RNA-directed DNA polymerase</keyword>
<dbReference type="InterPro" id="IPR001584">
    <property type="entry name" value="Integrase_cat-core"/>
</dbReference>
<dbReference type="OrthoDB" id="1001128at2759"/>
<keyword evidence="3" id="KW-1185">Reference proteome</keyword>
<protein>
    <submittedName>
        <fullName evidence="2">RNA-directed DNA polymerase</fullName>
    </submittedName>
</protein>
<dbReference type="InterPro" id="IPR036397">
    <property type="entry name" value="RNaseH_sf"/>
</dbReference>
<reference evidence="3" key="1">
    <citation type="journal article" date="2019" name="Plant Biotechnol. J.">
        <title>Genome sequencing of the Australian wild diploid species Gossypium australe highlights disease resistance and delayed gland morphogenesis.</title>
        <authorList>
            <person name="Cai Y."/>
            <person name="Cai X."/>
            <person name="Wang Q."/>
            <person name="Wang P."/>
            <person name="Zhang Y."/>
            <person name="Cai C."/>
            <person name="Xu Y."/>
            <person name="Wang K."/>
            <person name="Zhou Z."/>
            <person name="Wang C."/>
            <person name="Geng S."/>
            <person name="Li B."/>
            <person name="Dong Q."/>
            <person name="Hou Y."/>
            <person name="Wang H."/>
            <person name="Ai P."/>
            <person name="Liu Z."/>
            <person name="Yi F."/>
            <person name="Sun M."/>
            <person name="An G."/>
            <person name="Cheng J."/>
            <person name="Zhang Y."/>
            <person name="Shi Q."/>
            <person name="Xie Y."/>
            <person name="Shi X."/>
            <person name="Chang Y."/>
            <person name="Huang F."/>
            <person name="Chen Y."/>
            <person name="Hong S."/>
            <person name="Mi L."/>
            <person name="Sun Q."/>
            <person name="Zhang L."/>
            <person name="Zhou B."/>
            <person name="Peng R."/>
            <person name="Zhang X."/>
            <person name="Liu F."/>
        </authorList>
    </citation>
    <scope>NUCLEOTIDE SEQUENCE [LARGE SCALE GENOMIC DNA]</scope>
    <source>
        <strain evidence="3">cv. PA1801</strain>
    </source>
</reference>
<dbReference type="GO" id="GO:0003676">
    <property type="term" value="F:nucleic acid binding"/>
    <property type="evidence" value="ECO:0007669"/>
    <property type="project" value="InterPro"/>
</dbReference>
<organism evidence="2 3">
    <name type="scientific">Gossypium australe</name>
    <dbReference type="NCBI Taxonomy" id="47621"/>
    <lineage>
        <taxon>Eukaryota</taxon>
        <taxon>Viridiplantae</taxon>
        <taxon>Streptophyta</taxon>
        <taxon>Embryophyta</taxon>
        <taxon>Tracheophyta</taxon>
        <taxon>Spermatophyta</taxon>
        <taxon>Magnoliopsida</taxon>
        <taxon>eudicotyledons</taxon>
        <taxon>Gunneridae</taxon>
        <taxon>Pentapetalae</taxon>
        <taxon>rosids</taxon>
        <taxon>malvids</taxon>
        <taxon>Malvales</taxon>
        <taxon>Malvaceae</taxon>
        <taxon>Malvoideae</taxon>
        <taxon>Gossypium</taxon>
    </lineage>
</organism>
<evidence type="ECO:0000259" key="1">
    <source>
        <dbReference type="PROSITE" id="PS50994"/>
    </source>
</evidence>
<evidence type="ECO:0000313" key="2">
    <source>
        <dbReference type="EMBL" id="KAA3479025.1"/>
    </source>
</evidence>
<dbReference type="PANTHER" id="PTHR37984:SF5">
    <property type="entry name" value="PROTEIN NYNRIN-LIKE"/>
    <property type="match status" value="1"/>
</dbReference>
<gene>
    <name evidence="2" type="ORF">EPI10_019582</name>
</gene>
<dbReference type="EMBL" id="SMMG02000003">
    <property type="protein sequence ID" value="KAA3479025.1"/>
    <property type="molecule type" value="Genomic_DNA"/>
</dbReference>
<dbReference type="AlphaFoldDB" id="A0A5B6WCJ2"/>
<sequence>MWGMDVIGLISPKASNGNRFIFVVIDYFTKWVEAASYANVTKTTISKFLKKGTICRYGMPEKIVSDNTLNLNNSAIAEVYSQFNIKHHNSSPYHLKIDGTVEAANKNIKKIVGKMTETYKDWHEKLPLALYTYRTSVRTSTGATPF</sequence>
<dbReference type="PROSITE" id="PS50994">
    <property type="entry name" value="INTEGRASE"/>
    <property type="match status" value="1"/>
</dbReference>
<dbReference type="GO" id="GO:0003964">
    <property type="term" value="F:RNA-directed DNA polymerase activity"/>
    <property type="evidence" value="ECO:0007669"/>
    <property type="project" value="UniProtKB-KW"/>
</dbReference>
<dbReference type="Pfam" id="PF00665">
    <property type="entry name" value="rve"/>
    <property type="match status" value="1"/>
</dbReference>
<name>A0A5B6WCJ2_9ROSI</name>
<dbReference type="PANTHER" id="PTHR37984">
    <property type="entry name" value="PROTEIN CBG26694"/>
    <property type="match status" value="1"/>
</dbReference>
<dbReference type="InterPro" id="IPR012337">
    <property type="entry name" value="RNaseH-like_sf"/>
</dbReference>
<evidence type="ECO:0000313" key="3">
    <source>
        <dbReference type="Proteomes" id="UP000325315"/>
    </source>
</evidence>
<keyword evidence="2" id="KW-0808">Transferase</keyword>